<dbReference type="Gene3D" id="2.40.10.180">
    <property type="entry name" value="Phage tail proteins"/>
    <property type="match status" value="1"/>
</dbReference>
<proteinExistence type="predicted"/>
<dbReference type="Pfam" id="PF05354">
    <property type="entry name" value="Phage_attach"/>
    <property type="match status" value="1"/>
</dbReference>
<dbReference type="InterPro" id="IPR053734">
    <property type="entry name" value="Phage_Head-Tail_Connect_sf"/>
</dbReference>
<comment type="caution">
    <text evidence="1">The sequence shown here is derived from an EMBL/GenBank/DDBJ whole genome shotgun (WGS) entry which is preliminary data.</text>
</comment>
<dbReference type="Proteomes" id="UP000271137">
    <property type="component" value="Unassembled WGS sequence"/>
</dbReference>
<reference evidence="1 2" key="1">
    <citation type="submission" date="2018-12" db="EMBL/GenBank/DDBJ databases">
        <title>The genome sequences of strain 502.</title>
        <authorList>
            <person name="Gao J."/>
            <person name="Sun J."/>
        </authorList>
    </citation>
    <scope>NUCLEOTIDE SEQUENCE [LARGE SCALE GENOMIC DNA]</scope>
    <source>
        <strain evidence="1 2">502</strain>
    </source>
</reference>
<evidence type="ECO:0000313" key="2">
    <source>
        <dbReference type="Proteomes" id="UP000271137"/>
    </source>
</evidence>
<protein>
    <submittedName>
        <fullName evidence="1">Uncharacterized protein</fullName>
    </submittedName>
</protein>
<dbReference type="RefSeq" id="WP_125965075.1">
    <property type="nucleotide sequence ID" value="NZ_RXFQ01000004.1"/>
</dbReference>
<dbReference type="SUPFAM" id="SSF69279">
    <property type="entry name" value="Phage tail proteins"/>
    <property type="match status" value="1"/>
</dbReference>
<organism evidence="1 2">
    <name type="scientific">Variovorax beijingensis</name>
    <dbReference type="NCBI Taxonomy" id="2496117"/>
    <lineage>
        <taxon>Bacteria</taxon>
        <taxon>Pseudomonadati</taxon>
        <taxon>Pseudomonadota</taxon>
        <taxon>Betaproteobacteria</taxon>
        <taxon>Burkholderiales</taxon>
        <taxon>Comamonadaceae</taxon>
        <taxon>Variovorax</taxon>
    </lineage>
</organism>
<keyword evidence="2" id="KW-1185">Reference proteome</keyword>
<accession>A0ABY0AAE2</accession>
<gene>
    <name evidence="1" type="ORF">EJO66_09025</name>
</gene>
<dbReference type="EMBL" id="RXFQ01000004">
    <property type="protein sequence ID" value="RSZ40264.1"/>
    <property type="molecule type" value="Genomic_DNA"/>
</dbReference>
<sequence>MSFAEDLSVFFSDFAVNASFTVEGMQRTARVLFDRPYAAPFGVQVDADAPSCQGATEALAGLQRDDAITVDGKPFEVVRAEADGTGVTNLILRSA</sequence>
<evidence type="ECO:0000313" key="1">
    <source>
        <dbReference type="EMBL" id="RSZ40264.1"/>
    </source>
</evidence>
<dbReference type="InterPro" id="IPR008018">
    <property type="entry name" value="Phage_tail_attach_FII"/>
</dbReference>
<name>A0ABY0AAE2_9BURK</name>